<organism evidence="2 3">
    <name type="scientific">Phycomyces blakesleeanus (strain ATCC 8743b / DSM 1359 / FGSC 10004 / NBRC 33097 / NRRL 1555)</name>
    <dbReference type="NCBI Taxonomy" id="763407"/>
    <lineage>
        <taxon>Eukaryota</taxon>
        <taxon>Fungi</taxon>
        <taxon>Fungi incertae sedis</taxon>
        <taxon>Mucoromycota</taxon>
        <taxon>Mucoromycotina</taxon>
        <taxon>Mucoromycetes</taxon>
        <taxon>Mucorales</taxon>
        <taxon>Phycomycetaceae</taxon>
        <taxon>Phycomyces</taxon>
    </lineage>
</organism>
<evidence type="ECO:0000256" key="1">
    <source>
        <dbReference type="SAM" id="MobiDB-lite"/>
    </source>
</evidence>
<dbReference type="RefSeq" id="XP_018298676.1">
    <property type="nucleotide sequence ID" value="XM_018434369.1"/>
</dbReference>
<dbReference type="Proteomes" id="UP000077315">
    <property type="component" value="Unassembled WGS sequence"/>
</dbReference>
<dbReference type="GeneID" id="28995275"/>
<dbReference type="VEuPathDB" id="FungiDB:PHYBLDRAFT_161274"/>
<evidence type="ECO:0000313" key="3">
    <source>
        <dbReference type="Proteomes" id="UP000077315"/>
    </source>
</evidence>
<sequence>MELLQMPLQSYRDYCRGKQLDESRYQNFDMVDENEILLDIVTDRNQSMDLQLHQQASNVQKRKEKSPLKTGTSERKRSARKPYKKFNDEEKDHFFFLVNKKIMTAGKAARRMGIPRRTAYSWLKKRQEKPCDEIQPSKKTAGRPPIFNEIHKDYLLKFINNNPLAVLKQIEESVANEFSDITVCKSTLYDFMTKKCGLTLERAHLNSKKQSKKCRSNI</sequence>
<gene>
    <name evidence="2" type="ORF">PHYBLDRAFT_161274</name>
</gene>
<dbReference type="OrthoDB" id="2282487at2759"/>
<reference evidence="3" key="1">
    <citation type="submission" date="2015-06" db="EMBL/GenBank/DDBJ databases">
        <title>Expansion of signal transduction pathways in fungi by whole-genome duplication.</title>
        <authorList>
            <consortium name="DOE Joint Genome Institute"/>
            <person name="Corrochano L.M."/>
            <person name="Kuo A."/>
            <person name="Marcet-Houben M."/>
            <person name="Polaino S."/>
            <person name="Salamov A."/>
            <person name="Villalobos J.M."/>
            <person name="Alvarez M.I."/>
            <person name="Avalos J."/>
            <person name="Benito E.P."/>
            <person name="Benoit I."/>
            <person name="Burger G."/>
            <person name="Camino L.P."/>
            <person name="Canovas D."/>
            <person name="Cerda-Olmedo E."/>
            <person name="Cheng J.-F."/>
            <person name="Dominguez A."/>
            <person name="Elias M."/>
            <person name="Eslava A.P."/>
            <person name="Glaser F."/>
            <person name="Grimwood J."/>
            <person name="Gutierrez G."/>
            <person name="Heitman J."/>
            <person name="Henrissat B."/>
            <person name="Iturriaga E.A."/>
            <person name="Lang B.F."/>
            <person name="Lavin J.L."/>
            <person name="Lee S."/>
            <person name="Li W."/>
            <person name="Lindquist E."/>
            <person name="Lopez-Garcia S."/>
            <person name="Luque E.M."/>
            <person name="Marcos A.T."/>
            <person name="Martin J."/>
            <person name="McCluskey K."/>
            <person name="Medina H.R."/>
            <person name="Miralles-Duran A."/>
            <person name="Miyazaki A."/>
            <person name="Munoz-Torres E."/>
            <person name="Oguiza J.A."/>
            <person name="Ohm R."/>
            <person name="Olmedo M."/>
            <person name="Orejas M."/>
            <person name="Ortiz-Castellanos L."/>
            <person name="Pisabarro A.G."/>
            <person name="Rodriguez-Romero J."/>
            <person name="Ruiz-Herrera J."/>
            <person name="Ruiz-Vazquez R."/>
            <person name="Sanz C."/>
            <person name="Schackwitz W."/>
            <person name="Schmutz J."/>
            <person name="Shahriari M."/>
            <person name="Shelest E."/>
            <person name="Silva-Franco F."/>
            <person name="Soanes D."/>
            <person name="Syed K."/>
            <person name="Tagua V.G."/>
            <person name="Talbot N.J."/>
            <person name="Thon M."/>
            <person name="De vries R.P."/>
            <person name="Wiebenga A."/>
            <person name="Yadav J.S."/>
            <person name="Braun E.L."/>
            <person name="Baker S."/>
            <person name="Garre V."/>
            <person name="Horwitz B."/>
            <person name="Torres-Martinez S."/>
            <person name="Idnurm A."/>
            <person name="Herrera-Estrella A."/>
            <person name="Gabaldon T."/>
            <person name="Grigoriev I.V."/>
        </authorList>
    </citation>
    <scope>NUCLEOTIDE SEQUENCE [LARGE SCALE GENOMIC DNA]</scope>
    <source>
        <strain evidence="3">NRRL 1555(-)</strain>
    </source>
</reference>
<dbReference type="InParanoid" id="A0A162Q6Y0"/>
<dbReference type="SUPFAM" id="SSF46689">
    <property type="entry name" value="Homeodomain-like"/>
    <property type="match status" value="1"/>
</dbReference>
<name>A0A162Q6Y0_PHYB8</name>
<proteinExistence type="predicted"/>
<accession>A0A162Q6Y0</accession>
<evidence type="ECO:0000313" key="2">
    <source>
        <dbReference type="EMBL" id="OAD80636.1"/>
    </source>
</evidence>
<keyword evidence="2" id="KW-0371">Homeobox</keyword>
<dbReference type="InterPro" id="IPR009057">
    <property type="entry name" value="Homeodomain-like_sf"/>
</dbReference>
<dbReference type="GO" id="GO:0003677">
    <property type="term" value="F:DNA binding"/>
    <property type="evidence" value="ECO:0007669"/>
    <property type="project" value="UniProtKB-KW"/>
</dbReference>
<keyword evidence="2" id="KW-0238">DNA-binding</keyword>
<feature type="region of interest" description="Disordered" evidence="1">
    <location>
        <begin position="54"/>
        <end position="82"/>
    </location>
</feature>
<keyword evidence="3" id="KW-1185">Reference proteome</keyword>
<dbReference type="EMBL" id="KV440971">
    <property type="protein sequence ID" value="OAD80636.1"/>
    <property type="molecule type" value="Genomic_DNA"/>
</dbReference>
<protein>
    <submittedName>
        <fullName evidence="2">Homeodomain-like DNA binding domain-containing transcription factor</fullName>
    </submittedName>
</protein>
<dbReference type="AlphaFoldDB" id="A0A162Q6Y0"/>